<feature type="transmembrane region" description="Helical" evidence="7">
    <location>
        <begin position="65"/>
        <end position="89"/>
    </location>
</feature>
<dbReference type="Pfam" id="PF00528">
    <property type="entry name" value="BPD_transp_1"/>
    <property type="match status" value="1"/>
</dbReference>
<dbReference type="CDD" id="cd06261">
    <property type="entry name" value="TM_PBP2"/>
    <property type="match status" value="1"/>
</dbReference>
<gene>
    <name evidence="9" type="ORF">BN963_SGAL_00731</name>
</gene>
<dbReference type="Proteomes" id="UP000027584">
    <property type="component" value="Unassembled WGS sequence"/>
</dbReference>
<keyword evidence="3" id="KW-1003">Cell membrane</keyword>
<keyword evidence="6 7" id="KW-0472">Membrane</keyword>
<dbReference type="GO" id="GO:0005886">
    <property type="term" value="C:plasma membrane"/>
    <property type="evidence" value="ECO:0007669"/>
    <property type="project" value="UniProtKB-SubCell"/>
</dbReference>
<feature type="transmembrane region" description="Helical" evidence="7">
    <location>
        <begin position="202"/>
        <end position="223"/>
    </location>
</feature>
<reference evidence="9 10" key="1">
    <citation type="submission" date="2014-02" db="EMBL/GenBank/DDBJ databases">
        <authorList>
            <person name="Manrique M."/>
        </authorList>
    </citation>
    <scope>NUCLEOTIDE SEQUENCE [LARGE SCALE GENOMIC DNA]</scope>
    <source>
        <strain evidence="9 10">LMG17956</strain>
    </source>
</reference>
<dbReference type="PANTHER" id="PTHR30450">
    <property type="entry name" value="ABC TRANSPORTER PERMEASE"/>
    <property type="match status" value="1"/>
</dbReference>
<dbReference type="SUPFAM" id="SSF161098">
    <property type="entry name" value="MetI-like"/>
    <property type="match status" value="1"/>
</dbReference>
<evidence type="ECO:0000256" key="4">
    <source>
        <dbReference type="ARBA" id="ARBA00022692"/>
    </source>
</evidence>
<feature type="transmembrane region" description="Helical" evidence="7">
    <location>
        <begin position="31"/>
        <end position="53"/>
    </location>
</feature>
<organism evidence="9 10">
    <name type="scientific">Streptococcus gallolyticus</name>
    <dbReference type="NCBI Taxonomy" id="315405"/>
    <lineage>
        <taxon>Bacteria</taxon>
        <taxon>Bacillati</taxon>
        <taxon>Bacillota</taxon>
        <taxon>Bacilli</taxon>
        <taxon>Lactobacillales</taxon>
        <taxon>Streptococcaceae</taxon>
        <taxon>Streptococcus</taxon>
    </lineage>
</organism>
<dbReference type="GO" id="GO:0048473">
    <property type="term" value="P:D-methionine transmembrane transport"/>
    <property type="evidence" value="ECO:0007669"/>
    <property type="project" value="TreeGrafter"/>
</dbReference>
<protein>
    <submittedName>
        <fullName evidence="9">Putative ABC transporter permease protein</fullName>
    </submittedName>
</protein>
<evidence type="ECO:0000256" key="2">
    <source>
        <dbReference type="ARBA" id="ARBA00022448"/>
    </source>
</evidence>
<evidence type="ECO:0000313" key="9">
    <source>
        <dbReference type="EMBL" id="CDO17538.1"/>
    </source>
</evidence>
<evidence type="ECO:0000256" key="7">
    <source>
        <dbReference type="RuleBase" id="RU363032"/>
    </source>
</evidence>
<feature type="domain" description="ABC transmembrane type-1" evidence="8">
    <location>
        <begin position="27"/>
        <end position="220"/>
    </location>
</feature>
<dbReference type="EMBL" id="CCBC010000132">
    <property type="protein sequence ID" value="CDO17538.1"/>
    <property type="molecule type" value="Genomic_DNA"/>
</dbReference>
<feature type="transmembrane region" description="Helical" evidence="7">
    <location>
        <begin position="167"/>
        <end position="190"/>
    </location>
</feature>
<keyword evidence="5 7" id="KW-1133">Transmembrane helix</keyword>
<dbReference type="Gene3D" id="1.10.3720.10">
    <property type="entry name" value="MetI-like"/>
    <property type="match status" value="1"/>
</dbReference>
<evidence type="ECO:0000256" key="1">
    <source>
        <dbReference type="ARBA" id="ARBA00004651"/>
    </source>
</evidence>
<evidence type="ECO:0000313" key="10">
    <source>
        <dbReference type="Proteomes" id="UP000027584"/>
    </source>
</evidence>
<comment type="caution">
    <text evidence="9">The sequence shown here is derived from an EMBL/GenBank/DDBJ whole genome shotgun (WGS) entry which is preliminary data.</text>
</comment>
<keyword evidence="4 7" id="KW-0812">Transmembrane</keyword>
<feature type="transmembrane region" description="Helical" evidence="7">
    <location>
        <begin position="101"/>
        <end position="119"/>
    </location>
</feature>
<evidence type="ECO:0000256" key="6">
    <source>
        <dbReference type="ARBA" id="ARBA00023136"/>
    </source>
</evidence>
<reference evidence="9 10" key="2">
    <citation type="submission" date="2014-05" db="EMBL/GenBank/DDBJ databases">
        <title>Genome sequence of Streptococcus gallolyticus.</title>
        <authorList>
            <person name="Del Campo R."/>
        </authorList>
    </citation>
    <scope>NUCLEOTIDE SEQUENCE [LARGE SCALE GENOMIC DNA]</scope>
    <source>
        <strain evidence="9 10">LMG17956</strain>
    </source>
</reference>
<evidence type="ECO:0000256" key="5">
    <source>
        <dbReference type="ARBA" id="ARBA00022989"/>
    </source>
</evidence>
<accession>A0A060RGI9</accession>
<keyword evidence="2 7" id="KW-0813">Transport</keyword>
<dbReference type="PANTHER" id="PTHR30450:SF1">
    <property type="entry name" value="D-METHIONINE TRANSPORT SYSTEM PERMEASE PROTEIN METI-RELATED"/>
    <property type="match status" value="1"/>
</dbReference>
<dbReference type="InterPro" id="IPR000515">
    <property type="entry name" value="MetI-like"/>
</dbReference>
<comment type="subcellular location">
    <subcellularLocation>
        <location evidence="1 7">Cell membrane</location>
        <topology evidence="1 7">Multi-pass membrane protein</topology>
    </subcellularLocation>
</comment>
<evidence type="ECO:0000259" key="8">
    <source>
        <dbReference type="PROSITE" id="PS50928"/>
    </source>
</evidence>
<dbReference type="InterPro" id="IPR035906">
    <property type="entry name" value="MetI-like_sf"/>
</dbReference>
<comment type="similarity">
    <text evidence="7">Belongs to the binding-protein-dependent transport system permease family.</text>
</comment>
<dbReference type="InterPro" id="IPR051322">
    <property type="entry name" value="AA_ABC_Transporter_Permease"/>
</dbReference>
<evidence type="ECO:0000256" key="3">
    <source>
        <dbReference type="ARBA" id="ARBA00022475"/>
    </source>
</evidence>
<name>A0A060RGI9_9STRE</name>
<sequence>MIEWIEINLPNVYRIGWEGTNSWSDAFSATLYMTGWSFVIGGILGLLMGLFLVLTGPSGVLSNRIGFKILDIFTSIVRAIPFIILLAILKGFTYAIVGTNLGRTAALIPLSAATFAFYARQVQVVFSEMDRGVIEAAQASGATLWDIIKIYLSEGLPELIRVSTVTLISLIGETAMAGAIGAGGLGYIAIYYGYNRSATDVTIVATICILILVFIIQFIGDFLTKKLSHK</sequence>
<proteinExistence type="inferred from homology"/>
<dbReference type="AlphaFoldDB" id="A0A060RGI9"/>
<dbReference type="PROSITE" id="PS50928">
    <property type="entry name" value="ABC_TM1"/>
    <property type="match status" value="1"/>
</dbReference>